<feature type="region of interest" description="Disordered" evidence="3">
    <location>
        <begin position="1"/>
        <end position="82"/>
    </location>
</feature>
<sequence>MMSEKTQQRKLAGTKEKFPDYHQWNSAGVGTGATDTKKKKINNGTNPETTTSGGCHSPEDKQQNRAQLKEENKASHQHQQALRRQLEAQDHTIRILMCQKTELETALHYSQDIARKFEEDSKDLAGRLHHSWHFAGELQRALSAEHERADRYIEELTKEREAMSLELFRNIITNEELKEKNAELQEKLRLVETEKSEIQLHIKELKRKLETDKIPLPQVSGCSPRGSNQHFAGEDVEAGGGATGSGEATEAQGDVETGAEAAGPGEGAAGAADAGAEAADAGAGGADAEREEQMREREEQMREREEQMREREEQMREREEQMREREEQMRKREEQMGKREEQMREWEEQMEREEQMGEQEEQMGEQEEQMRKREEQMGEQEEQMGEQEEQIRKQEEQMGEQEEQMRKQEEQMGEQEEQMRKQEEQMGEQGSRWGSRRSR</sequence>
<feature type="region of interest" description="Disordered" evidence="3">
    <location>
        <begin position="215"/>
        <end position="439"/>
    </location>
</feature>
<evidence type="ECO:0000313" key="4">
    <source>
        <dbReference type="EMBL" id="PNI35952.1"/>
    </source>
</evidence>
<dbReference type="STRING" id="9598.ENSPTRP00000050758"/>
<feature type="compositionally biased region" description="Basic and acidic residues" evidence="3">
    <location>
        <begin position="57"/>
        <end position="74"/>
    </location>
</feature>
<organism evidence="4 5">
    <name type="scientific">Pan troglodytes</name>
    <name type="common">Chimpanzee</name>
    <dbReference type="NCBI Taxonomy" id="9598"/>
    <lineage>
        <taxon>Eukaryota</taxon>
        <taxon>Metazoa</taxon>
        <taxon>Chordata</taxon>
        <taxon>Craniata</taxon>
        <taxon>Vertebrata</taxon>
        <taxon>Euteleostomi</taxon>
        <taxon>Mammalia</taxon>
        <taxon>Eutheria</taxon>
        <taxon>Euarchontoglires</taxon>
        <taxon>Primates</taxon>
        <taxon>Haplorrhini</taxon>
        <taxon>Catarrhini</taxon>
        <taxon>Hominidae</taxon>
        <taxon>Pan</taxon>
    </lineage>
</organism>
<dbReference type="PANTHER" id="PTHR23143">
    <property type="entry name" value="TRICHOHYALIN-RELATED"/>
    <property type="match status" value="1"/>
</dbReference>
<reference evidence="4 5" key="1">
    <citation type="submission" date="2017-12" db="EMBL/GenBank/DDBJ databases">
        <title>High-resolution comparative analysis of great ape genomes.</title>
        <authorList>
            <person name="Pollen A."/>
            <person name="Hastie A."/>
            <person name="Hormozdiari F."/>
            <person name="Dougherty M."/>
            <person name="Liu R."/>
            <person name="Chaisson M."/>
            <person name="Hoppe E."/>
            <person name="Hill C."/>
            <person name="Pang A."/>
            <person name="Hillier L."/>
            <person name="Baker C."/>
            <person name="Armstrong J."/>
            <person name="Shendure J."/>
            <person name="Paten B."/>
            <person name="Wilson R."/>
            <person name="Chao H."/>
            <person name="Schneider V."/>
            <person name="Ventura M."/>
            <person name="Kronenberg Z."/>
            <person name="Murali S."/>
            <person name="Gordon D."/>
            <person name="Cantsilieris S."/>
            <person name="Munson K."/>
            <person name="Nelson B."/>
            <person name="Raja A."/>
            <person name="Underwood J."/>
            <person name="Diekhans M."/>
            <person name="Fiddes I."/>
            <person name="Haussler D."/>
            <person name="Eichler E."/>
        </authorList>
    </citation>
    <scope>NUCLEOTIDE SEQUENCE [LARGE SCALE GENOMIC DNA]</scope>
    <source>
        <strain evidence="4">Yerkes chimp pedigree #C0471</strain>
    </source>
</reference>
<keyword evidence="2" id="KW-0175">Coiled coil</keyword>
<feature type="compositionally biased region" description="Basic and acidic residues" evidence="3">
    <location>
        <begin position="287"/>
        <end position="355"/>
    </location>
</feature>
<feature type="compositionally biased region" description="Acidic residues" evidence="3">
    <location>
        <begin position="377"/>
        <end position="388"/>
    </location>
</feature>
<protein>
    <submittedName>
        <fullName evidence="4">GOLGA6L7P isoform 2</fullName>
    </submittedName>
</protein>
<dbReference type="EMBL" id="NBAG03000353">
    <property type="protein sequence ID" value="PNI35952.1"/>
    <property type="molecule type" value="Genomic_DNA"/>
</dbReference>
<dbReference type="InterPro" id="IPR026737">
    <property type="entry name" value="GOLGA6L"/>
</dbReference>
<evidence type="ECO:0000256" key="3">
    <source>
        <dbReference type="SAM" id="MobiDB-lite"/>
    </source>
</evidence>
<evidence type="ECO:0000256" key="1">
    <source>
        <dbReference type="ARBA" id="ARBA00008368"/>
    </source>
</evidence>
<dbReference type="AlphaFoldDB" id="A0A2J8KLQ4"/>
<feature type="compositionally biased region" description="Low complexity" evidence="3">
    <location>
        <begin position="245"/>
        <end position="281"/>
    </location>
</feature>
<dbReference type="PANTHER" id="PTHR23143:SF22">
    <property type="entry name" value="GOLGIN SUBFAMILY A MEMBER 6-LIKE PROTEIN 7"/>
    <property type="match status" value="1"/>
</dbReference>
<feature type="compositionally biased region" description="Polar residues" evidence="3">
    <location>
        <begin position="42"/>
        <end position="54"/>
    </location>
</feature>
<feature type="compositionally biased region" description="Acidic residues" evidence="3">
    <location>
        <begin position="356"/>
        <end position="367"/>
    </location>
</feature>
<evidence type="ECO:0000256" key="2">
    <source>
        <dbReference type="SAM" id="Coils"/>
    </source>
</evidence>
<accession>A0A2J8KLQ4</accession>
<comment type="caution">
    <text evidence="4">The sequence shown here is derived from an EMBL/GenBank/DDBJ whole genome shotgun (WGS) entry which is preliminary data.</text>
</comment>
<gene>
    <name evidence="4" type="ORF">CK820_G0037732</name>
</gene>
<name>A0A2J8KLQ4_PANTR</name>
<feature type="coiled-coil region" evidence="2">
    <location>
        <begin position="139"/>
        <end position="208"/>
    </location>
</feature>
<proteinExistence type="inferred from homology"/>
<evidence type="ECO:0000313" key="5">
    <source>
        <dbReference type="Proteomes" id="UP000236370"/>
    </source>
</evidence>
<comment type="similarity">
    <text evidence="1">Belongs to the GOLGA6 family.</text>
</comment>
<dbReference type="Proteomes" id="UP000236370">
    <property type="component" value="Unassembled WGS sequence"/>
</dbReference>